<keyword evidence="3" id="KW-1185">Reference proteome</keyword>
<dbReference type="AlphaFoldDB" id="U6LYC9"/>
<organism evidence="2 3">
    <name type="scientific">Eimeria brunetti</name>
    <dbReference type="NCBI Taxonomy" id="51314"/>
    <lineage>
        <taxon>Eukaryota</taxon>
        <taxon>Sar</taxon>
        <taxon>Alveolata</taxon>
        <taxon>Apicomplexa</taxon>
        <taxon>Conoidasida</taxon>
        <taxon>Coccidia</taxon>
        <taxon>Eucoccidiorida</taxon>
        <taxon>Eimeriorina</taxon>
        <taxon>Eimeriidae</taxon>
        <taxon>Eimeria</taxon>
    </lineage>
</organism>
<reference evidence="2" key="1">
    <citation type="submission" date="2013-10" db="EMBL/GenBank/DDBJ databases">
        <title>Genomic analysis of the causative agents of coccidiosis in chickens.</title>
        <authorList>
            <person name="Reid A.J."/>
            <person name="Blake D."/>
            <person name="Billington K."/>
            <person name="Browne H."/>
            <person name="Dunn M."/>
            <person name="Hung S."/>
            <person name="Kawahara F."/>
            <person name="Miranda-Saavedra D."/>
            <person name="Mourier T."/>
            <person name="Nagra H."/>
            <person name="Otto T.D."/>
            <person name="Rawlings N."/>
            <person name="Sanchez A."/>
            <person name="Sanders M."/>
            <person name="Subramaniam C."/>
            <person name="Tay Y."/>
            <person name="Dear P."/>
            <person name="Doerig C."/>
            <person name="Gruber A."/>
            <person name="Parkinson J."/>
            <person name="Shirley M."/>
            <person name="Wan K.L."/>
            <person name="Berriman M."/>
            <person name="Tomley F."/>
            <person name="Pain A."/>
        </authorList>
    </citation>
    <scope>NUCLEOTIDE SEQUENCE [LARGE SCALE GENOMIC DNA]</scope>
    <source>
        <strain evidence="2">Houghton</strain>
    </source>
</reference>
<evidence type="ECO:0000313" key="3">
    <source>
        <dbReference type="Proteomes" id="UP000030750"/>
    </source>
</evidence>
<dbReference type="Proteomes" id="UP000030750">
    <property type="component" value="Unassembled WGS sequence"/>
</dbReference>
<name>U6LYC9_9EIME</name>
<reference evidence="2" key="2">
    <citation type="submission" date="2013-10" db="EMBL/GenBank/DDBJ databases">
        <authorList>
            <person name="Aslett M."/>
        </authorList>
    </citation>
    <scope>NUCLEOTIDE SEQUENCE [LARGE SCALE GENOMIC DNA]</scope>
    <source>
        <strain evidence="2">Houghton</strain>
    </source>
</reference>
<evidence type="ECO:0000313" key="2">
    <source>
        <dbReference type="EMBL" id="CDJ54268.1"/>
    </source>
</evidence>
<dbReference type="OrthoDB" id="347600at2759"/>
<accession>U6LYC9</accession>
<evidence type="ECO:0000256" key="1">
    <source>
        <dbReference type="SAM" id="MobiDB-lite"/>
    </source>
</evidence>
<sequence>MLHPIRGPARALPLDYLDSGSPNTDLPAHETGQQAVHATLKRGQATAGREAEAPRGPGVHHQADNSNTVHRLLEDVLVRGLSVTVGLQPRSPEGPALGLKPEGVVLHLPLVRECQGPPKLHVRTKGNEAPGAKPLQVWLSSSTVSFCTEWGTPAGVAAAEESMRRRKLGETLPAGYSSSAMASTASQLTEPAGACCCIVQLISSCGSLLCFKADPTAPLENQLVHDVLCIFRAFDFDTNRLYGCLYAAVKEAPAHSQFEDVLNSLPLFALKRGCHSAEENGTCKGVTVPPDTTTRTTATLAKSSVGGCATVERIHEDPSWPLPYWGSADAPLPWATALACSWIVHIANHEDGVRERHALICAFRRFVLSAKEKGPIIAPGIVSGIECPSEGSSLGLDTTVPSEATVASLMDRLYVQIPD</sequence>
<dbReference type="VEuPathDB" id="ToxoDB:EBH_0038340"/>
<dbReference type="EMBL" id="HG714975">
    <property type="protein sequence ID" value="CDJ54268.1"/>
    <property type="molecule type" value="Genomic_DNA"/>
</dbReference>
<protein>
    <submittedName>
        <fullName evidence="2">Uncharacterized protein</fullName>
    </submittedName>
</protein>
<proteinExistence type="predicted"/>
<gene>
    <name evidence="2" type="ORF">EBH_0038340</name>
</gene>
<feature type="region of interest" description="Disordered" evidence="1">
    <location>
        <begin position="1"/>
        <end position="64"/>
    </location>
</feature>